<evidence type="ECO:0000256" key="6">
    <source>
        <dbReference type="SAM" id="MobiDB-lite"/>
    </source>
</evidence>
<evidence type="ECO:0000256" key="7">
    <source>
        <dbReference type="SAM" id="Phobius"/>
    </source>
</evidence>
<evidence type="ECO:0000259" key="9">
    <source>
        <dbReference type="Pfam" id="PF05433"/>
    </source>
</evidence>
<evidence type="ECO:0000313" key="11">
    <source>
        <dbReference type="Proteomes" id="UP000003511"/>
    </source>
</evidence>
<dbReference type="Proteomes" id="UP000003511">
    <property type="component" value="Unassembled WGS sequence"/>
</dbReference>
<dbReference type="PANTHER" id="PTHR35603:SF1">
    <property type="entry name" value="OUTER MEMBRANE LIPOPROTEIN SLYB"/>
    <property type="match status" value="1"/>
</dbReference>
<evidence type="ECO:0000256" key="3">
    <source>
        <dbReference type="ARBA" id="ARBA00023136"/>
    </source>
</evidence>
<dbReference type="EMBL" id="CAFE01000158">
    <property type="protein sequence ID" value="CCD38150.1"/>
    <property type="molecule type" value="Genomic_DNA"/>
</dbReference>
<reference evidence="10 11" key="1">
    <citation type="submission" date="2011-09" db="EMBL/GenBank/DDBJ databases">
        <authorList>
            <person name="Carlier A."/>
        </authorList>
    </citation>
    <scope>NUCLEOTIDE SEQUENCE [LARGE SCALE GENOMIC DNA]</scope>
    <source>
        <strain evidence="10 11">UZHbot1</strain>
    </source>
</reference>
<feature type="compositionally biased region" description="Low complexity" evidence="6">
    <location>
        <begin position="132"/>
        <end position="148"/>
    </location>
</feature>
<keyword evidence="3 7" id="KW-0472">Membrane</keyword>
<accession>U3UAS4</accession>
<dbReference type="STRING" id="1055526.BKIR_c25_4112"/>
<comment type="caution">
    <text evidence="10">The sequence shown here is derived from an EMBL/GenBank/DDBJ whole genome shotgun (WGS) entry which is preliminary data.</text>
</comment>
<evidence type="ECO:0000256" key="4">
    <source>
        <dbReference type="ARBA" id="ARBA00023139"/>
    </source>
</evidence>
<name>U3UAS4_9BURK</name>
<dbReference type="Pfam" id="PF05433">
    <property type="entry name" value="Rick_17kDa_Anti"/>
    <property type="match status" value="1"/>
</dbReference>
<keyword evidence="7" id="KW-0812">Transmembrane</keyword>
<dbReference type="HOGENOM" id="CLU_989313_0_0_4"/>
<dbReference type="GO" id="GO:0009279">
    <property type="term" value="C:cell outer membrane"/>
    <property type="evidence" value="ECO:0007669"/>
    <property type="project" value="UniProtKB-SubCell"/>
</dbReference>
<gene>
    <name evidence="10" type="ORF">BKIR_c25_4112</name>
</gene>
<keyword evidence="4" id="KW-0564">Palmitate</keyword>
<evidence type="ECO:0000313" key="10">
    <source>
        <dbReference type="EMBL" id="CCD38150.1"/>
    </source>
</evidence>
<evidence type="ECO:0000256" key="5">
    <source>
        <dbReference type="ARBA" id="ARBA00023288"/>
    </source>
</evidence>
<dbReference type="PANTHER" id="PTHR35603">
    <property type="match status" value="1"/>
</dbReference>
<feature type="region of interest" description="Disordered" evidence="6">
    <location>
        <begin position="231"/>
        <end position="281"/>
    </location>
</feature>
<feature type="domain" description="Glycine zipper 2TM" evidence="9">
    <location>
        <begin position="177"/>
        <end position="218"/>
    </location>
</feature>
<dbReference type="InterPro" id="IPR051407">
    <property type="entry name" value="Bact_OM_lipoprot/Surf_antigen"/>
</dbReference>
<evidence type="ECO:0000256" key="8">
    <source>
        <dbReference type="SAM" id="SignalP"/>
    </source>
</evidence>
<feature type="compositionally biased region" description="Basic and acidic residues" evidence="6">
    <location>
        <begin position="254"/>
        <end position="267"/>
    </location>
</feature>
<keyword evidence="11" id="KW-1185">Reference proteome</keyword>
<feature type="signal peptide" evidence="8">
    <location>
        <begin position="1"/>
        <end position="19"/>
    </location>
</feature>
<evidence type="ECO:0000256" key="2">
    <source>
        <dbReference type="ARBA" id="ARBA00022729"/>
    </source>
</evidence>
<keyword evidence="5" id="KW-0449">Lipoprotein</keyword>
<proteinExistence type="predicted"/>
<dbReference type="BioCyc" id="CBUR1055526:G10QW-1303-MONOMER"/>
<organism evidence="10 11">
    <name type="scientific">Candidatus Paraburkholderia kirkii UZHbot1</name>
    <dbReference type="NCBI Taxonomy" id="1055526"/>
    <lineage>
        <taxon>Bacteria</taxon>
        <taxon>Pseudomonadati</taxon>
        <taxon>Pseudomonadota</taxon>
        <taxon>Betaproteobacteria</taxon>
        <taxon>Burkholderiales</taxon>
        <taxon>Burkholderiaceae</taxon>
        <taxon>Paraburkholderia</taxon>
    </lineage>
</organism>
<feature type="compositionally biased region" description="Basic residues" evidence="6">
    <location>
        <begin position="239"/>
        <end position="253"/>
    </location>
</feature>
<sequence length="281" mass="28835">MTAYVSTLRFLLTNVTAFASTACVARRYSRQASTGVAAMNAVPEIQTKPSRIHPLVAAATVSVILACGTGVAAMTGLLPSSKATAAAVTASPLVDAQVAKPAPSAQESQPETRQAAPLLRAGRGHHVNPSRAAAPAQQPAASATPSYATNPAPAYDPYAGEVTAVNTVQTAQPTSGLGAIGGAVVGGLAGTQIGNGRGRMAATIIGAIGGGLAGNQIEHAVHKATTYQVQVRGAGPHERRQHPHIPLRRRARRGDRPEGARLRRDAHAGLSTKPRLFLRQS</sequence>
<comment type="subcellular location">
    <subcellularLocation>
        <location evidence="1">Cell outer membrane</location>
        <topology evidence="1">Lipid-anchor</topology>
    </subcellularLocation>
</comment>
<evidence type="ECO:0000256" key="1">
    <source>
        <dbReference type="ARBA" id="ARBA00004459"/>
    </source>
</evidence>
<feature type="region of interest" description="Disordered" evidence="6">
    <location>
        <begin position="124"/>
        <end position="148"/>
    </location>
</feature>
<keyword evidence="7" id="KW-1133">Transmembrane helix</keyword>
<feature type="transmembrane region" description="Helical" evidence="7">
    <location>
        <begin position="55"/>
        <end position="78"/>
    </location>
</feature>
<dbReference type="AlphaFoldDB" id="U3UAS4"/>
<reference evidence="10 11" key="2">
    <citation type="submission" date="2011-10" db="EMBL/GenBank/DDBJ databases">
        <title>Draft genome sequence of Candidatus Burkholderia kirkii.</title>
        <authorList>
            <person name="Carlier A.L."/>
            <person name="Eberl L."/>
        </authorList>
    </citation>
    <scope>NUCLEOTIDE SEQUENCE [LARGE SCALE GENOMIC DNA]</scope>
    <source>
        <strain evidence="10 11">UZHbot1</strain>
    </source>
</reference>
<protein>
    <submittedName>
        <fullName evidence="10">WGS project CAFE00000000 data, contig bkir_c25</fullName>
    </submittedName>
</protein>
<dbReference type="InterPro" id="IPR008816">
    <property type="entry name" value="Gly_zipper_2TM_dom"/>
</dbReference>
<feature type="chain" id="PRO_5004648436" evidence="8">
    <location>
        <begin position="20"/>
        <end position="281"/>
    </location>
</feature>
<keyword evidence="2 8" id="KW-0732">Signal</keyword>